<gene>
    <name evidence="1" type="ORF">L6452_32457</name>
</gene>
<accession>A0ACB8Z5I5</accession>
<evidence type="ECO:0000313" key="2">
    <source>
        <dbReference type="Proteomes" id="UP001055879"/>
    </source>
</evidence>
<organism evidence="1 2">
    <name type="scientific">Arctium lappa</name>
    <name type="common">Greater burdock</name>
    <name type="synonym">Lappa major</name>
    <dbReference type="NCBI Taxonomy" id="4217"/>
    <lineage>
        <taxon>Eukaryota</taxon>
        <taxon>Viridiplantae</taxon>
        <taxon>Streptophyta</taxon>
        <taxon>Embryophyta</taxon>
        <taxon>Tracheophyta</taxon>
        <taxon>Spermatophyta</taxon>
        <taxon>Magnoliopsida</taxon>
        <taxon>eudicotyledons</taxon>
        <taxon>Gunneridae</taxon>
        <taxon>Pentapetalae</taxon>
        <taxon>asterids</taxon>
        <taxon>campanulids</taxon>
        <taxon>Asterales</taxon>
        <taxon>Asteraceae</taxon>
        <taxon>Carduoideae</taxon>
        <taxon>Cardueae</taxon>
        <taxon>Arctiinae</taxon>
        <taxon>Arctium</taxon>
    </lineage>
</organism>
<reference evidence="2" key="1">
    <citation type="journal article" date="2022" name="Mol. Ecol. Resour.">
        <title>The genomes of chicory, endive, great burdock and yacon provide insights into Asteraceae palaeo-polyploidization history and plant inulin production.</title>
        <authorList>
            <person name="Fan W."/>
            <person name="Wang S."/>
            <person name="Wang H."/>
            <person name="Wang A."/>
            <person name="Jiang F."/>
            <person name="Liu H."/>
            <person name="Zhao H."/>
            <person name="Xu D."/>
            <person name="Zhang Y."/>
        </authorList>
    </citation>
    <scope>NUCLEOTIDE SEQUENCE [LARGE SCALE GENOMIC DNA]</scope>
    <source>
        <strain evidence="2">cv. Niubang</strain>
    </source>
</reference>
<name>A0ACB8Z5I5_ARCLA</name>
<dbReference type="EMBL" id="CM042057">
    <property type="protein sequence ID" value="KAI3692636.1"/>
    <property type="molecule type" value="Genomic_DNA"/>
</dbReference>
<sequence>MTTTMFLKSRVVLEVQKNATVLGGTRLEDYPSEQSRWYVVVAEDTEDIMITGGGEINGQGLEFVVEFNERKNMMTSEYTSDRSLYLEV</sequence>
<evidence type="ECO:0000313" key="1">
    <source>
        <dbReference type="EMBL" id="KAI3692636.1"/>
    </source>
</evidence>
<protein>
    <submittedName>
        <fullName evidence="1">Uncharacterized protein</fullName>
    </submittedName>
</protein>
<reference evidence="1 2" key="2">
    <citation type="journal article" date="2022" name="Mol. Ecol. Resour.">
        <title>The genomes of chicory, endive, great burdock and yacon provide insights into Asteraceae paleo-polyploidization history and plant inulin production.</title>
        <authorList>
            <person name="Fan W."/>
            <person name="Wang S."/>
            <person name="Wang H."/>
            <person name="Wang A."/>
            <person name="Jiang F."/>
            <person name="Liu H."/>
            <person name="Zhao H."/>
            <person name="Xu D."/>
            <person name="Zhang Y."/>
        </authorList>
    </citation>
    <scope>NUCLEOTIDE SEQUENCE [LARGE SCALE GENOMIC DNA]</scope>
    <source>
        <strain evidence="2">cv. Niubang</strain>
    </source>
</reference>
<keyword evidence="2" id="KW-1185">Reference proteome</keyword>
<dbReference type="Proteomes" id="UP001055879">
    <property type="component" value="Linkage Group LG11"/>
</dbReference>
<proteinExistence type="predicted"/>
<comment type="caution">
    <text evidence="1">The sequence shown here is derived from an EMBL/GenBank/DDBJ whole genome shotgun (WGS) entry which is preliminary data.</text>
</comment>